<feature type="compositionally biased region" description="Low complexity" evidence="1">
    <location>
        <begin position="83"/>
        <end position="95"/>
    </location>
</feature>
<feature type="region of interest" description="Disordered" evidence="1">
    <location>
        <begin position="441"/>
        <end position="488"/>
    </location>
</feature>
<feature type="compositionally biased region" description="Low complexity" evidence="1">
    <location>
        <begin position="441"/>
        <end position="455"/>
    </location>
</feature>
<sequence length="488" mass="52830">MAPRRKVTTAAANPHTPDGDTHTTTLEPSELPLHPPSREGSSPGDMANISSLLELGGNQPEAGPSSLPRRLDKGKGRAAPSDLASTPPLATSPSSELIRELEAEEDMAPGVPPSTAAPRPISPQSSPRGSSPHRTSAQPTQDLASAPQFRRDRIPPVLGKRQRNRRDASHSPERIVLTRAELEDLLQAHTARPPTSSGSSGPASGGQATLLQLGSLAPALGTVTLPGDIPLGGRPWKRSRHFPLAEDQGLAPIDPNAIIVPRKVISALEQGMLQYIPLHILTVRACREAARTAEMDKQWKHSLQLEGGTISLKPASFDASGERKLRPLEWVDAVGRYVSLLRKHLWAGGDDAPGGQNAQILADQWESHFRLIQAQSHFEERFAVYLEYDIRIRQLWVLNPNTIRPGMWHAALYDSIVQDEIFTCIWPGNGLSHSFRKSVTATSGSNFSSGTSTATKTGDGERRPYAQTSDGERRPFARCMGGEVKAQP</sequence>
<gene>
    <name evidence="2" type="ORF">M378DRAFT_174648</name>
</gene>
<feature type="compositionally biased region" description="Low complexity" evidence="1">
    <location>
        <begin position="22"/>
        <end position="32"/>
    </location>
</feature>
<keyword evidence="3" id="KW-1185">Reference proteome</keyword>
<name>A0A0C2XA82_AMAMK</name>
<dbReference type="HOGENOM" id="CLU_558922_0_0_1"/>
<protein>
    <submittedName>
        <fullName evidence="2">Uncharacterized protein</fullName>
    </submittedName>
</protein>
<feature type="compositionally biased region" description="Basic and acidic residues" evidence="1">
    <location>
        <begin position="458"/>
        <end position="475"/>
    </location>
</feature>
<accession>A0A0C2XA82</accession>
<feature type="region of interest" description="Disordered" evidence="1">
    <location>
        <begin position="1"/>
        <end position="176"/>
    </location>
</feature>
<feature type="region of interest" description="Disordered" evidence="1">
    <location>
        <begin position="189"/>
        <end position="208"/>
    </location>
</feature>
<proteinExistence type="predicted"/>
<dbReference type="EMBL" id="KN818222">
    <property type="protein sequence ID" value="KIL71302.1"/>
    <property type="molecule type" value="Genomic_DNA"/>
</dbReference>
<evidence type="ECO:0000313" key="3">
    <source>
        <dbReference type="Proteomes" id="UP000054549"/>
    </source>
</evidence>
<reference evidence="2 3" key="1">
    <citation type="submission" date="2014-04" db="EMBL/GenBank/DDBJ databases">
        <title>Evolutionary Origins and Diversification of the Mycorrhizal Mutualists.</title>
        <authorList>
            <consortium name="DOE Joint Genome Institute"/>
            <consortium name="Mycorrhizal Genomics Consortium"/>
            <person name="Kohler A."/>
            <person name="Kuo A."/>
            <person name="Nagy L.G."/>
            <person name="Floudas D."/>
            <person name="Copeland A."/>
            <person name="Barry K.W."/>
            <person name="Cichocki N."/>
            <person name="Veneault-Fourrey C."/>
            <person name="LaButti K."/>
            <person name="Lindquist E.A."/>
            <person name="Lipzen A."/>
            <person name="Lundell T."/>
            <person name="Morin E."/>
            <person name="Murat C."/>
            <person name="Riley R."/>
            <person name="Ohm R."/>
            <person name="Sun H."/>
            <person name="Tunlid A."/>
            <person name="Henrissat B."/>
            <person name="Grigoriev I.V."/>
            <person name="Hibbett D.S."/>
            <person name="Martin F."/>
        </authorList>
    </citation>
    <scope>NUCLEOTIDE SEQUENCE [LARGE SCALE GENOMIC DNA]</scope>
    <source>
        <strain evidence="2 3">Koide BX008</strain>
    </source>
</reference>
<feature type="compositionally biased region" description="Low complexity" evidence="1">
    <location>
        <begin position="190"/>
        <end position="208"/>
    </location>
</feature>
<organism evidence="2 3">
    <name type="scientific">Amanita muscaria (strain Koide BX008)</name>
    <dbReference type="NCBI Taxonomy" id="946122"/>
    <lineage>
        <taxon>Eukaryota</taxon>
        <taxon>Fungi</taxon>
        <taxon>Dikarya</taxon>
        <taxon>Basidiomycota</taxon>
        <taxon>Agaricomycotina</taxon>
        <taxon>Agaricomycetes</taxon>
        <taxon>Agaricomycetidae</taxon>
        <taxon>Agaricales</taxon>
        <taxon>Pluteineae</taxon>
        <taxon>Amanitaceae</taxon>
        <taxon>Amanita</taxon>
    </lineage>
</organism>
<evidence type="ECO:0000256" key="1">
    <source>
        <dbReference type="SAM" id="MobiDB-lite"/>
    </source>
</evidence>
<dbReference type="OrthoDB" id="3061784at2759"/>
<dbReference type="Proteomes" id="UP000054549">
    <property type="component" value="Unassembled WGS sequence"/>
</dbReference>
<dbReference type="STRING" id="946122.A0A0C2XA82"/>
<dbReference type="InParanoid" id="A0A0C2XA82"/>
<dbReference type="AlphaFoldDB" id="A0A0C2XA82"/>
<evidence type="ECO:0000313" key="2">
    <source>
        <dbReference type="EMBL" id="KIL71302.1"/>
    </source>
</evidence>
<feature type="compositionally biased region" description="Polar residues" evidence="1">
    <location>
        <begin position="122"/>
        <end position="143"/>
    </location>
</feature>